<dbReference type="EMBL" id="AHFG01000019">
    <property type="protein sequence ID" value="EJR74478.1"/>
    <property type="molecule type" value="Genomic_DNA"/>
</dbReference>
<dbReference type="AlphaFoldDB" id="A0A9W5L1N3"/>
<sequence>MENSKLDSTIMIFIITILGYGVACLYQMGFKDFYHLPHQMIEINTSTISIVVITIGGFMIFGLLNSLFFTTNTDLKGAVTSTYIKIFKKENQDEMSPRKRNLLAGIPALGLMALTILNSQNVITLLELRSKYLIIGIILFILYTMIKKYSSLSLAGIAIFMGVMFYQVGYNQAANQTEYLTIKGTDFIVVDYKGDKAIVSKADFKKKIIYPEYQFIKLESSKLNEQQFELKYTGSLKMKD</sequence>
<comment type="caution">
    <text evidence="2">The sequence shown here is derived from an EMBL/GenBank/DDBJ whole genome shotgun (WGS) entry which is preliminary data.</text>
</comment>
<feature type="transmembrane region" description="Helical" evidence="1">
    <location>
        <begin position="47"/>
        <end position="69"/>
    </location>
</feature>
<feature type="transmembrane region" description="Helical" evidence="1">
    <location>
        <begin position="6"/>
        <end position="26"/>
    </location>
</feature>
<feature type="transmembrane region" description="Helical" evidence="1">
    <location>
        <begin position="152"/>
        <end position="170"/>
    </location>
</feature>
<proteinExistence type="predicted"/>
<accession>A0A9W5L1N3</accession>
<gene>
    <name evidence="2" type="ORF">IK5_01737</name>
</gene>
<evidence type="ECO:0000313" key="2">
    <source>
        <dbReference type="EMBL" id="EJR74478.1"/>
    </source>
</evidence>
<evidence type="ECO:0000256" key="1">
    <source>
        <dbReference type="SAM" id="Phobius"/>
    </source>
</evidence>
<name>A0A9W5L1N3_BACCE</name>
<protein>
    <submittedName>
        <fullName evidence="2">Uncharacterized protein</fullName>
    </submittedName>
</protein>
<feature type="transmembrane region" description="Helical" evidence="1">
    <location>
        <begin position="102"/>
        <end position="118"/>
    </location>
</feature>
<keyword evidence="1" id="KW-1133">Transmembrane helix</keyword>
<keyword evidence="1" id="KW-0812">Transmembrane</keyword>
<organism evidence="2 3">
    <name type="scientific">Bacillus cereus VD154</name>
    <dbReference type="NCBI Taxonomy" id="1053238"/>
    <lineage>
        <taxon>Bacteria</taxon>
        <taxon>Bacillati</taxon>
        <taxon>Bacillota</taxon>
        <taxon>Bacilli</taxon>
        <taxon>Bacillales</taxon>
        <taxon>Bacillaceae</taxon>
        <taxon>Bacillus</taxon>
        <taxon>Bacillus cereus group</taxon>
    </lineage>
</organism>
<reference evidence="2 3" key="1">
    <citation type="submission" date="2012-04" db="EMBL/GenBank/DDBJ databases">
        <title>The Genome Sequence of Bacillus cereus VD154.</title>
        <authorList>
            <consortium name="The Broad Institute Genome Sequencing Platform"/>
            <consortium name="The Broad Institute Genome Sequencing Center for Infectious Disease"/>
            <person name="Feldgarden M."/>
            <person name="Van der Auwera G.A."/>
            <person name="Mahillon J."/>
            <person name="Duprez V."/>
            <person name="Timmery S."/>
            <person name="Mattelet C."/>
            <person name="Dierick K."/>
            <person name="Sun M."/>
            <person name="Yu Z."/>
            <person name="Zhu L."/>
            <person name="Hu X."/>
            <person name="Shank E.B."/>
            <person name="Swiecicka I."/>
            <person name="Hansen B.M."/>
            <person name="Andrup L."/>
            <person name="Young S.K."/>
            <person name="Zeng Q."/>
            <person name="Gargeya S."/>
            <person name="Fitzgerald M."/>
            <person name="Haas B."/>
            <person name="Abouelleil A."/>
            <person name="Alvarado L."/>
            <person name="Arachchi H.M."/>
            <person name="Berlin A."/>
            <person name="Chapman S.B."/>
            <person name="Goldberg J."/>
            <person name="Griggs A."/>
            <person name="Gujja S."/>
            <person name="Hansen M."/>
            <person name="Howarth C."/>
            <person name="Imamovic A."/>
            <person name="Larimer J."/>
            <person name="McCowen C."/>
            <person name="Montmayeur A."/>
            <person name="Murphy C."/>
            <person name="Neiman D."/>
            <person name="Pearson M."/>
            <person name="Priest M."/>
            <person name="Roberts A."/>
            <person name="Saif S."/>
            <person name="Shea T."/>
            <person name="Sisk P."/>
            <person name="Sykes S."/>
            <person name="Wortman J."/>
            <person name="Nusbaum C."/>
            <person name="Birren B."/>
        </authorList>
    </citation>
    <scope>NUCLEOTIDE SEQUENCE [LARGE SCALE GENOMIC DNA]</scope>
    <source>
        <strain evidence="2 3">VD154</strain>
    </source>
</reference>
<keyword evidence="1" id="KW-0472">Membrane</keyword>
<evidence type="ECO:0000313" key="3">
    <source>
        <dbReference type="Proteomes" id="UP000006967"/>
    </source>
</evidence>
<dbReference type="Proteomes" id="UP000006967">
    <property type="component" value="Unassembled WGS sequence"/>
</dbReference>
<feature type="transmembrane region" description="Helical" evidence="1">
    <location>
        <begin position="130"/>
        <end position="146"/>
    </location>
</feature>
<dbReference type="RefSeq" id="WP_000431744.1">
    <property type="nucleotide sequence ID" value="NZ_JH791880.1"/>
</dbReference>